<dbReference type="Proteomes" id="UP000035704">
    <property type="component" value="Chromosome"/>
</dbReference>
<protein>
    <submittedName>
        <fullName evidence="1">Uncharacterized protein</fullName>
    </submittedName>
</protein>
<keyword evidence="2" id="KW-1185">Reference proteome</keyword>
<gene>
    <name evidence="1" type="ORF">CACET_c03790</name>
</gene>
<dbReference type="KEGG" id="cace:CACET_c03790"/>
<evidence type="ECO:0000313" key="1">
    <source>
        <dbReference type="EMBL" id="AKL93895.1"/>
    </source>
</evidence>
<proteinExistence type="predicted"/>
<dbReference type="AlphaFoldDB" id="A0A0D8IEL3"/>
<dbReference type="STRING" id="84022.CACET_c03790"/>
<dbReference type="OrthoDB" id="1754972at2"/>
<accession>A0A0D8IEL3</accession>
<dbReference type="EMBL" id="CP009687">
    <property type="protein sequence ID" value="AKL93895.1"/>
    <property type="molecule type" value="Genomic_DNA"/>
</dbReference>
<name>A0A0D8IEL3_9CLOT</name>
<organism evidence="1 2">
    <name type="scientific">Clostridium aceticum</name>
    <dbReference type="NCBI Taxonomy" id="84022"/>
    <lineage>
        <taxon>Bacteria</taxon>
        <taxon>Bacillati</taxon>
        <taxon>Bacillota</taxon>
        <taxon>Clostridia</taxon>
        <taxon>Eubacteriales</taxon>
        <taxon>Clostridiaceae</taxon>
        <taxon>Clostridium</taxon>
    </lineage>
</organism>
<dbReference type="RefSeq" id="WP_044823224.1">
    <property type="nucleotide sequence ID" value="NZ_CP009687.1"/>
</dbReference>
<sequence length="65" mass="7901">MKKKYLPSPRNPQDIIDDTYNARDFEIENKDMNAYVMPLDMVRDVDAFDAKYFYEEEWQKIMKGE</sequence>
<dbReference type="PATRIC" id="fig|84022.5.peg.1715"/>
<reference evidence="1 2" key="1">
    <citation type="submission" date="2014-10" db="EMBL/GenBank/DDBJ databases">
        <title>Genome sequence of Clostridium aceticum DSM 1496.</title>
        <authorList>
            <person name="Poehlein A."/>
            <person name="Schiel-Bengelsdorf B."/>
            <person name="Gottschalk G."/>
            <person name="Duerre P."/>
            <person name="Daniel R."/>
        </authorList>
    </citation>
    <scope>NUCLEOTIDE SEQUENCE [LARGE SCALE GENOMIC DNA]</scope>
    <source>
        <strain evidence="1 2">DSM 1496</strain>
    </source>
</reference>
<evidence type="ECO:0000313" key="2">
    <source>
        <dbReference type="Proteomes" id="UP000035704"/>
    </source>
</evidence>